<dbReference type="Pfam" id="PF14581">
    <property type="entry name" value="SseB_C"/>
    <property type="match status" value="1"/>
</dbReference>
<dbReference type="RefSeq" id="WP_194934188.1">
    <property type="nucleotide sequence ID" value="NZ_JACOPX010000006.1"/>
</dbReference>
<reference evidence="3 4" key="1">
    <citation type="submission" date="2020-08" db="EMBL/GenBank/DDBJ databases">
        <title>Description of novel Pseudomonas species.</title>
        <authorList>
            <person name="Duman M."/>
            <person name="Mulet M."/>
            <person name="Altun S."/>
            <person name="Saticioglu I.B."/>
            <person name="Lalucat J."/>
            <person name="Garcia-Valdes E."/>
        </authorList>
    </citation>
    <scope>NUCLEOTIDE SEQUENCE [LARGE SCALE GENOMIC DNA]</scope>
    <source>
        <strain evidence="3 4">P155</strain>
    </source>
</reference>
<protein>
    <submittedName>
        <fullName evidence="3">Enhanced serine sensitivity protein SseB C-terminal domain-containing protein</fullName>
    </submittedName>
</protein>
<proteinExistence type="predicted"/>
<accession>A0ABS0BGD2</accession>
<comment type="caution">
    <text evidence="3">The sequence shown here is derived from an EMBL/GenBank/DDBJ whole genome shotgun (WGS) entry which is preliminary data.</text>
</comment>
<feature type="domain" description="SseB protein N-terminal" evidence="1">
    <location>
        <begin position="12"/>
        <end position="127"/>
    </location>
</feature>
<dbReference type="Proteomes" id="UP000722111">
    <property type="component" value="Unassembled WGS sequence"/>
</dbReference>
<sequence length="265" mass="29544">MDISNTLEENTLEQSLELAAKEPARRPEFFKTLLNSMVYVPGSTGAGKGHIDLEAGSQISIAHWEKQDGTAVIPFFTSLQTLEQSIARGESYLEIPARSLFEMTLGTPLFLEPKSPFGKEFLPEEVQNLLSAEIGRTTQRTLEKDAHVQLGQPAQYPTKMVNALTQLFGKHRNIKRGFLALMYNVTTDEKPHLVVGIEADGDIELILREASQVARDTAPDGEDVGLYRIQEGEQDLSDYFFTQTTPFYQRTLGSKLRSLFGFGKA</sequence>
<dbReference type="Pfam" id="PF07179">
    <property type="entry name" value="SseB"/>
    <property type="match status" value="1"/>
</dbReference>
<gene>
    <name evidence="3" type="ORF">H8F23_09620</name>
</gene>
<evidence type="ECO:0000313" key="4">
    <source>
        <dbReference type="Proteomes" id="UP000722111"/>
    </source>
</evidence>
<name>A0ABS0BGD2_9PSED</name>
<feature type="domain" description="SseB protein C-terminal" evidence="2">
    <location>
        <begin position="143"/>
        <end position="250"/>
    </location>
</feature>
<evidence type="ECO:0000259" key="1">
    <source>
        <dbReference type="Pfam" id="PF07179"/>
    </source>
</evidence>
<dbReference type="InterPro" id="IPR009839">
    <property type="entry name" value="SseB_N"/>
</dbReference>
<keyword evidence="4" id="KW-1185">Reference proteome</keyword>
<evidence type="ECO:0000259" key="2">
    <source>
        <dbReference type="Pfam" id="PF14581"/>
    </source>
</evidence>
<dbReference type="InterPro" id="IPR027945">
    <property type="entry name" value="SseB_C"/>
</dbReference>
<evidence type="ECO:0000313" key="3">
    <source>
        <dbReference type="EMBL" id="MBF6033506.1"/>
    </source>
</evidence>
<dbReference type="EMBL" id="JACOPX010000006">
    <property type="protein sequence ID" value="MBF6033506.1"/>
    <property type="molecule type" value="Genomic_DNA"/>
</dbReference>
<organism evidence="3 4">
    <name type="scientific">Pseudomonas neuropathica</name>
    <dbReference type="NCBI Taxonomy" id="2730425"/>
    <lineage>
        <taxon>Bacteria</taxon>
        <taxon>Pseudomonadati</taxon>
        <taxon>Pseudomonadota</taxon>
        <taxon>Gammaproteobacteria</taxon>
        <taxon>Pseudomonadales</taxon>
        <taxon>Pseudomonadaceae</taxon>
        <taxon>Pseudomonas</taxon>
    </lineage>
</organism>